<dbReference type="RefSeq" id="WP_145363477.1">
    <property type="nucleotide sequence ID" value="NZ_CP036268.1"/>
</dbReference>
<dbReference type="KEGG" id="svp:Pan189_17310"/>
<name>A0A517R0G4_9PLAN</name>
<organism evidence="1 2">
    <name type="scientific">Stratiformator vulcanicus</name>
    <dbReference type="NCBI Taxonomy" id="2527980"/>
    <lineage>
        <taxon>Bacteria</taxon>
        <taxon>Pseudomonadati</taxon>
        <taxon>Planctomycetota</taxon>
        <taxon>Planctomycetia</taxon>
        <taxon>Planctomycetales</taxon>
        <taxon>Planctomycetaceae</taxon>
        <taxon>Stratiformator</taxon>
    </lineage>
</organism>
<dbReference type="Proteomes" id="UP000317318">
    <property type="component" value="Chromosome"/>
</dbReference>
<dbReference type="EMBL" id="CP036268">
    <property type="protein sequence ID" value="QDT37358.1"/>
    <property type="molecule type" value="Genomic_DNA"/>
</dbReference>
<keyword evidence="2" id="KW-1185">Reference proteome</keyword>
<accession>A0A517R0G4</accession>
<dbReference type="AlphaFoldDB" id="A0A517R0G4"/>
<gene>
    <name evidence="1" type="ORF">Pan189_17310</name>
</gene>
<protein>
    <submittedName>
        <fullName evidence="1">Uncharacterized protein</fullName>
    </submittedName>
</protein>
<sequence length="300" mass="32617">MLTPSLRNLIAVIALCLIGGVAIHLARPTTNNGAPSVVQPAPPVAEPAGMIELPAVAEPEEVVAEEATSEPVAVVEPALDEPQPLPEPVAPKPAPLVPLAGAELAQVQRQVEEHLLRETGLRKLPRVSIPEGEPANPWHAVKEFAAAKKKKDRYLIMARHLGIAEQLFAQDDLRVRRSGLGIVTRIMSTAVLQQKDYVLAELVAEAYLLPNLDAANPSKIDYHSEFNLLQRAVMAFAHADRYDRVEQCAGRIIERADTRNVADAWRLHLAAALRKQGREEFADAVLADVHDPSLLAAKGR</sequence>
<evidence type="ECO:0000313" key="2">
    <source>
        <dbReference type="Proteomes" id="UP000317318"/>
    </source>
</evidence>
<proteinExistence type="predicted"/>
<reference evidence="1 2" key="1">
    <citation type="submission" date="2019-02" db="EMBL/GenBank/DDBJ databases">
        <title>Deep-cultivation of Planctomycetes and their phenomic and genomic characterization uncovers novel biology.</title>
        <authorList>
            <person name="Wiegand S."/>
            <person name="Jogler M."/>
            <person name="Boedeker C."/>
            <person name="Pinto D."/>
            <person name="Vollmers J."/>
            <person name="Rivas-Marin E."/>
            <person name="Kohn T."/>
            <person name="Peeters S.H."/>
            <person name="Heuer A."/>
            <person name="Rast P."/>
            <person name="Oberbeckmann S."/>
            <person name="Bunk B."/>
            <person name="Jeske O."/>
            <person name="Meyerdierks A."/>
            <person name="Storesund J.E."/>
            <person name="Kallscheuer N."/>
            <person name="Luecker S."/>
            <person name="Lage O.M."/>
            <person name="Pohl T."/>
            <person name="Merkel B.J."/>
            <person name="Hornburger P."/>
            <person name="Mueller R.-W."/>
            <person name="Bruemmer F."/>
            <person name="Labrenz M."/>
            <person name="Spormann A.M."/>
            <person name="Op den Camp H."/>
            <person name="Overmann J."/>
            <person name="Amann R."/>
            <person name="Jetten M.S.M."/>
            <person name="Mascher T."/>
            <person name="Medema M.H."/>
            <person name="Devos D.P."/>
            <person name="Kaster A.-K."/>
            <person name="Ovreas L."/>
            <person name="Rohde M."/>
            <person name="Galperin M.Y."/>
            <person name="Jogler C."/>
        </authorList>
    </citation>
    <scope>NUCLEOTIDE SEQUENCE [LARGE SCALE GENOMIC DNA]</scope>
    <source>
        <strain evidence="1 2">Pan189</strain>
    </source>
</reference>
<evidence type="ECO:0000313" key="1">
    <source>
        <dbReference type="EMBL" id="QDT37358.1"/>
    </source>
</evidence>